<sequence length="198" mass="20935">MSDSNRDDGDSRPTADAGSEPDHRDETAGPEQPPSPSDTDSGTGVGDRDDTGRDPRDETTQIANEERRRKVSVISALVAAIGVWVALSVIAIYDVSAASFWNNVLVGSVVFLAGAYNYYRVVNDIPLSVGISGLVALLGIWLIVSPALLEMPVGLGLTESPFWSTLASGLLIAALAGYNAYDARDARRVATESESPRA</sequence>
<feature type="domain" description="SPW repeat-containing integral membrane" evidence="3">
    <location>
        <begin position="75"/>
        <end position="176"/>
    </location>
</feature>
<accession>A0A1H6G218</accession>
<reference evidence="5" key="1">
    <citation type="submission" date="2016-10" db="EMBL/GenBank/DDBJ databases">
        <authorList>
            <person name="Varghese N."/>
            <person name="Submissions S."/>
        </authorList>
    </citation>
    <scope>NUCLEOTIDE SEQUENCE [LARGE SCALE GENOMIC DNA]</scope>
    <source>
        <strain evidence="5">CGMCC 1.8981</strain>
    </source>
</reference>
<dbReference type="Proteomes" id="UP000199112">
    <property type="component" value="Unassembled WGS sequence"/>
</dbReference>
<evidence type="ECO:0000259" key="3">
    <source>
        <dbReference type="Pfam" id="PF03779"/>
    </source>
</evidence>
<feature type="transmembrane region" description="Helical" evidence="2">
    <location>
        <begin position="99"/>
        <end position="119"/>
    </location>
</feature>
<feature type="transmembrane region" description="Helical" evidence="2">
    <location>
        <begin position="71"/>
        <end position="93"/>
    </location>
</feature>
<protein>
    <recommendedName>
        <fullName evidence="3">SPW repeat-containing integral membrane domain-containing protein</fullName>
    </recommendedName>
</protein>
<dbReference type="AlphaFoldDB" id="A0A1H6G218"/>
<evidence type="ECO:0000313" key="5">
    <source>
        <dbReference type="Proteomes" id="UP000199112"/>
    </source>
</evidence>
<evidence type="ECO:0000256" key="1">
    <source>
        <dbReference type="SAM" id="MobiDB-lite"/>
    </source>
</evidence>
<evidence type="ECO:0000256" key="2">
    <source>
        <dbReference type="SAM" id="Phobius"/>
    </source>
</evidence>
<keyword evidence="2" id="KW-0472">Membrane</keyword>
<dbReference type="OrthoDB" id="170851at2157"/>
<feature type="compositionally biased region" description="Basic and acidic residues" evidence="1">
    <location>
        <begin position="46"/>
        <end position="64"/>
    </location>
</feature>
<keyword evidence="2" id="KW-0812">Transmembrane</keyword>
<name>A0A1H6G218_9EURY</name>
<feature type="transmembrane region" description="Helical" evidence="2">
    <location>
        <begin position="131"/>
        <end position="149"/>
    </location>
</feature>
<dbReference type="InterPro" id="IPR005530">
    <property type="entry name" value="SPW"/>
</dbReference>
<gene>
    <name evidence="4" type="ORF">SAMN04487967_2327</name>
</gene>
<feature type="region of interest" description="Disordered" evidence="1">
    <location>
        <begin position="1"/>
        <end position="64"/>
    </location>
</feature>
<organism evidence="4 5">
    <name type="scientific">Natronorubrum sediminis</name>
    <dbReference type="NCBI Taxonomy" id="640943"/>
    <lineage>
        <taxon>Archaea</taxon>
        <taxon>Methanobacteriati</taxon>
        <taxon>Methanobacteriota</taxon>
        <taxon>Stenosarchaea group</taxon>
        <taxon>Halobacteria</taxon>
        <taxon>Halobacteriales</taxon>
        <taxon>Natrialbaceae</taxon>
        <taxon>Natronorubrum</taxon>
    </lineage>
</organism>
<dbReference type="RefSeq" id="WP_090507151.1">
    <property type="nucleotide sequence ID" value="NZ_FNWL01000002.1"/>
</dbReference>
<proteinExistence type="predicted"/>
<keyword evidence="2" id="KW-1133">Transmembrane helix</keyword>
<feature type="compositionally biased region" description="Basic and acidic residues" evidence="1">
    <location>
        <begin position="1"/>
        <end position="13"/>
    </location>
</feature>
<evidence type="ECO:0000313" key="4">
    <source>
        <dbReference type="EMBL" id="SEH15945.1"/>
    </source>
</evidence>
<keyword evidence="5" id="KW-1185">Reference proteome</keyword>
<dbReference type="EMBL" id="FNWL01000002">
    <property type="protein sequence ID" value="SEH15945.1"/>
    <property type="molecule type" value="Genomic_DNA"/>
</dbReference>
<feature type="transmembrane region" description="Helical" evidence="2">
    <location>
        <begin position="161"/>
        <end position="181"/>
    </location>
</feature>
<dbReference type="Pfam" id="PF03779">
    <property type="entry name" value="SPW"/>
    <property type="match status" value="1"/>
</dbReference>